<proteinExistence type="predicted"/>
<organism evidence="1">
    <name type="scientific">Arundo donax</name>
    <name type="common">Giant reed</name>
    <name type="synonym">Donax arundinaceus</name>
    <dbReference type="NCBI Taxonomy" id="35708"/>
    <lineage>
        <taxon>Eukaryota</taxon>
        <taxon>Viridiplantae</taxon>
        <taxon>Streptophyta</taxon>
        <taxon>Embryophyta</taxon>
        <taxon>Tracheophyta</taxon>
        <taxon>Spermatophyta</taxon>
        <taxon>Magnoliopsida</taxon>
        <taxon>Liliopsida</taxon>
        <taxon>Poales</taxon>
        <taxon>Poaceae</taxon>
        <taxon>PACMAD clade</taxon>
        <taxon>Arundinoideae</taxon>
        <taxon>Arundineae</taxon>
        <taxon>Arundo</taxon>
    </lineage>
</organism>
<reference evidence="1" key="2">
    <citation type="journal article" date="2015" name="Data Brief">
        <title>Shoot transcriptome of the giant reed, Arundo donax.</title>
        <authorList>
            <person name="Barrero R.A."/>
            <person name="Guerrero F.D."/>
            <person name="Moolhuijzen P."/>
            <person name="Goolsby J.A."/>
            <person name="Tidwell J."/>
            <person name="Bellgard S.E."/>
            <person name="Bellgard M.I."/>
        </authorList>
    </citation>
    <scope>NUCLEOTIDE SEQUENCE</scope>
    <source>
        <tissue evidence="1">Shoot tissue taken approximately 20 cm above the soil surface</tissue>
    </source>
</reference>
<reference evidence="1" key="1">
    <citation type="submission" date="2014-09" db="EMBL/GenBank/DDBJ databases">
        <authorList>
            <person name="Magalhaes I.L.F."/>
            <person name="Oliveira U."/>
            <person name="Santos F.R."/>
            <person name="Vidigal T.H.D.A."/>
            <person name="Brescovit A.D."/>
            <person name="Santos A.J."/>
        </authorList>
    </citation>
    <scope>NUCLEOTIDE SEQUENCE</scope>
    <source>
        <tissue evidence="1">Shoot tissue taken approximately 20 cm above the soil surface</tissue>
    </source>
</reference>
<evidence type="ECO:0000313" key="1">
    <source>
        <dbReference type="EMBL" id="JAD82945.1"/>
    </source>
</evidence>
<name>A0A0A9DBA3_ARUDO</name>
<sequence length="52" mass="5902">MVLVYLELPPLLQLLCLLTLHPFSMYLKLTVNIPCQSSEVPNQENCFASPCH</sequence>
<dbReference type="AlphaFoldDB" id="A0A0A9DBA3"/>
<accession>A0A0A9DBA3</accession>
<protein>
    <submittedName>
        <fullName evidence="1">Uncharacterized protein</fullName>
    </submittedName>
</protein>
<dbReference type="EMBL" id="GBRH01214950">
    <property type="protein sequence ID" value="JAD82945.1"/>
    <property type="molecule type" value="Transcribed_RNA"/>
</dbReference>